<feature type="transmembrane region" description="Helical" evidence="1">
    <location>
        <begin position="35"/>
        <end position="57"/>
    </location>
</feature>
<evidence type="ECO:0000256" key="1">
    <source>
        <dbReference type="SAM" id="Phobius"/>
    </source>
</evidence>
<evidence type="ECO:0000313" key="3">
    <source>
        <dbReference type="Proteomes" id="UP000799750"/>
    </source>
</evidence>
<reference evidence="2" key="1">
    <citation type="journal article" date="2020" name="Stud. Mycol.">
        <title>101 Dothideomycetes genomes: a test case for predicting lifestyles and emergence of pathogens.</title>
        <authorList>
            <person name="Haridas S."/>
            <person name="Albert R."/>
            <person name="Binder M."/>
            <person name="Bloem J."/>
            <person name="Labutti K."/>
            <person name="Salamov A."/>
            <person name="Andreopoulos B."/>
            <person name="Baker S."/>
            <person name="Barry K."/>
            <person name="Bills G."/>
            <person name="Bluhm B."/>
            <person name="Cannon C."/>
            <person name="Castanera R."/>
            <person name="Culley D."/>
            <person name="Daum C."/>
            <person name="Ezra D."/>
            <person name="Gonzalez J."/>
            <person name="Henrissat B."/>
            <person name="Kuo A."/>
            <person name="Liang C."/>
            <person name="Lipzen A."/>
            <person name="Lutzoni F."/>
            <person name="Magnuson J."/>
            <person name="Mondo S."/>
            <person name="Nolan M."/>
            <person name="Ohm R."/>
            <person name="Pangilinan J."/>
            <person name="Park H.-J."/>
            <person name="Ramirez L."/>
            <person name="Alfaro M."/>
            <person name="Sun H."/>
            <person name="Tritt A."/>
            <person name="Yoshinaga Y."/>
            <person name="Zwiers L.-H."/>
            <person name="Turgeon B."/>
            <person name="Goodwin S."/>
            <person name="Spatafora J."/>
            <person name="Crous P."/>
            <person name="Grigoriev I."/>
        </authorList>
    </citation>
    <scope>NUCLEOTIDE SEQUENCE</scope>
    <source>
        <strain evidence="2">CBS 269.34</strain>
    </source>
</reference>
<dbReference type="EMBL" id="MU004186">
    <property type="protein sequence ID" value="KAF2497447.1"/>
    <property type="molecule type" value="Genomic_DNA"/>
</dbReference>
<proteinExistence type="predicted"/>
<gene>
    <name evidence="2" type="ORF">BU16DRAFT_314558</name>
</gene>
<sequence>MNAVGSNWLYSRKYSGCLKIETNEVGRGVRRFTRLLIHSCIVSLVGIFLSGDGYLLACPDSWTCGIATGNTPIMMMSRGVFPLPPGVLTFFLTY</sequence>
<keyword evidence="1" id="KW-0812">Transmembrane</keyword>
<keyword evidence="3" id="KW-1185">Reference proteome</keyword>
<protein>
    <submittedName>
        <fullName evidence="2">Uncharacterized protein</fullName>
    </submittedName>
</protein>
<keyword evidence="1" id="KW-0472">Membrane</keyword>
<organism evidence="2 3">
    <name type="scientific">Lophium mytilinum</name>
    <dbReference type="NCBI Taxonomy" id="390894"/>
    <lineage>
        <taxon>Eukaryota</taxon>
        <taxon>Fungi</taxon>
        <taxon>Dikarya</taxon>
        <taxon>Ascomycota</taxon>
        <taxon>Pezizomycotina</taxon>
        <taxon>Dothideomycetes</taxon>
        <taxon>Pleosporomycetidae</taxon>
        <taxon>Mytilinidiales</taxon>
        <taxon>Mytilinidiaceae</taxon>
        <taxon>Lophium</taxon>
    </lineage>
</organism>
<dbReference type="Proteomes" id="UP000799750">
    <property type="component" value="Unassembled WGS sequence"/>
</dbReference>
<accession>A0A6A6R230</accession>
<dbReference type="AlphaFoldDB" id="A0A6A6R230"/>
<name>A0A6A6R230_9PEZI</name>
<evidence type="ECO:0000313" key="2">
    <source>
        <dbReference type="EMBL" id="KAF2497447.1"/>
    </source>
</evidence>
<keyword evidence="1" id="KW-1133">Transmembrane helix</keyword>